<dbReference type="InterPro" id="IPR011010">
    <property type="entry name" value="DNA_brk_join_enz"/>
</dbReference>
<gene>
    <name evidence="2" type="ORF">DB44_DS00030</name>
</gene>
<comment type="caution">
    <text evidence="2">The sequence shown here is derived from an EMBL/GenBank/DDBJ whole genome shotgun (WGS) entry which is preliminary data.</text>
</comment>
<keyword evidence="1" id="KW-0233">DNA recombination</keyword>
<reference evidence="2 3" key="1">
    <citation type="journal article" date="2014" name="Mol. Biol. Evol.">
        <title>Massive expansion of Ubiquitination-related gene families within the Chlamydiae.</title>
        <authorList>
            <person name="Domman D."/>
            <person name="Collingro A."/>
            <person name="Lagkouvardos I."/>
            <person name="Gehre L."/>
            <person name="Weinmaier T."/>
            <person name="Rattei T."/>
            <person name="Subtil A."/>
            <person name="Horn M."/>
        </authorList>
    </citation>
    <scope>NUCLEOTIDE SEQUENCE [LARGE SCALE GENOMIC DNA]</scope>
    <source>
        <strain evidence="2 3">EI2</strain>
    </source>
</reference>
<dbReference type="GO" id="GO:0006310">
    <property type="term" value="P:DNA recombination"/>
    <property type="evidence" value="ECO:0007669"/>
    <property type="project" value="UniProtKB-KW"/>
</dbReference>
<dbReference type="GO" id="GO:0003677">
    <property type="term" value="F:DNA binding"/>
    <property type="evidence" value="ECO:0007669"/>
    <property type="project" value="InterPro"/>
</dbReference>
<dbReference type="EMBL" id="JSAN01000091">
    <property type="protein sequence ID" value="KIC71424.1"/>
    <property type="molecule type" value="Genomic_DNA"/>
</dbReference>
<evidence type="ECO:0000256" key="1">
    <source>
        <dbReference type="ARBA" id="ARBA00023172"/>
    </source>
</evidence>
<dbReference type="InterPro" id="IPR013762">
    <property type="entry name" value="Integrase-like_cat_sf"/>
</dbReference>
<accession>A0A0C1H107</accession>
<proteinExistence type="predicted"/>
<dbReference type="Proteomes" id="UP000031465">
    <property type="component" value="Unassembled WGS sequence"/>
</dbReference>
<organism evidence="2 3">
    <name type="scientific">Candidatus Protochlamydia amoebophila</name>
    <dbReference type="NCBI Taxonomy" id="362787"/>
    <lineage>
        <taxon>Bacteria</taxon>
        <taxon>Pseudomonadati</taxon>
        <taxon>Chlamydiota</taxon>
        <taxon>Chlamydiia</taxon>
        <taxon>Parachlamydiales</taxon>
        <taxon>Parachlamydiaceae</taxon>
        <taxon>Candidatus Protochlamydia</taxon>
    </lineage>
</organism>
<dbReference type="Gene3D" id="1.10.443.10">
    <property type="entry name" value="Intergrase catalytic core"/>
    <property type="match status" value="1"/>
</dbReference>
<dbReference type="AlphaFoldDB" id="A0A0C1H107"/>
<dbReference type="GO" id="GO:0015074">
    <property type="term" value="P:DNA integration"/>
    <property type="evidence" value="ECO:0007669"/>
    <property type="project" value="InterPro"/>
</dbReference>
<evidence type="ECO:0000313" key="3">
    <source>
        <dbReference type="Proteomes" id="UP000031465"/>
    </source>
</evidence>
<evidence type="ECO:0000313" key="2">
    <source>
        <dbReference type="EMBL" id="KIC71424.1"/>
    </source>
</evidence>
<dbReference type="SUPFAM" id="SSF56349">
    <property type="entry name" value="DNA breaking-rejoining enzymes"/>
    <property type="match status" value="1"/>
</dbReference>
<protein>
    <recommendedName>
        <fullName evidence="4">Tyr recombinase domain-containing protein</fullName>
    </recommendedName>
</protein>
<evidence type="ECO:0008006" key="4">
    <source>
        <dbReference type="Google" id="ProtNLM"/>
    </source>
</evidence>
<name>A0A0C1H107_9BACT</name>
<sequence length="110" mass="12101">MENRPRKEGGNIAIPCGSNILTCLIKTLNDWLNCSKISEGPLFRPINRHGQIMDKALTSKSVALILIIKRKKTFKKQKHSFSGHSLRAGCATTATIFGGSRASDHEANRP</sequence>